<dbReference type="InterPro" id="IPR002716">
    <property type="entry name" value="PIN_dom"/>
</dbReference>
<dbReference type="PANTHER" id="PTHR34610:SF3">
    <property type="entry name" value="SSL7007 PROTEIN"/>
    <property type="match status" value="1"/>
</dbReference>
<feature type="domain" description="PIN" evidence="1">
    <location>
        <begin position="4"/>
        <end position="108"/>
    </location>
</feature>
<dbReference type="Pfam" id="PF13470">
    <property type="entry name" value="PIN_3"/>
    <property type="match status" value="1"/>
</dbReference>
<dbReference type="InterPro" id="IPR029060">
    <property type="entry name" value="PIN-like_dom_sf"/>
</dbReference>
<dbReference type="HOGENOM" id="CLU_116617_3_2_4"/>
<evidence type="ECO:0000313" key="2">
    <source>
        <dbReference type="EMBL" id="ACV37717.1"/>
    </source>
</evidence>
<dbReference type="OrthoDB" id="9792229at2"/>
<gene>
    <name evidence="2" type="ordered locus">CAP2UW1_4584</name>
</gene>
<geneLocation type="plasmid" evidence="2">
    <name>pAph01</name>
</geneLocation>
<dbReference type="InterPro" id="IPR002850">
    <property type="entry name" value="PIN_toxin-like"/>
</dbReference>
<reference evidence="2" key="1">
    <citation type="submission" date="2009-08" db="EMBL/GenBank/DDBJ databases">
        <authorList>
            <consortium name="US DOE Joint Genome Institute"/>
            <person name="Lucas S."/>
            <person name="Copeland A."/>
            <person name="Lapidus A."/>
            <person name="Glavina del Rio T."/>
            <person name="Dalin E."/>
            <person name="Tice H."/>
            <person name="Bruce D."/>
            <person name="Barry K."/>
            <person name="Pitluck S."/>
            <person name="Lowry S."/>
            <person name="Larimer F."/>
            <person name="Land M."/>
            <person name="Hauser L."/>
            <person name="Kyrpides N."/>
            <person name="Ivanova N."/>
            <person name="McMahon K.D."/>
            <person name="Hugenholtz P."/>
        </authorList>
    </citation>
    <scope>NUCLEOTIDE SEQUENCE</scope>
    <source>
        <strain evidence="2">UW-1</strain>
        <plasmid evidence="2">pAph01</plasmid>
    </source>
</reference>
<dbReference type="NCBIfam" id="TIGR00305">
    <property type="entry name" value="putative toxin-antitoxin system toxin component, PIN family"/>
    <property type="match status" value="1"/>
</dbReference>
<dbReference type="PANTHER" id="PTHR34610">
    <property type="entry name" value="SSL7007 PROTEIN"/>
    <property type="match status" value="1"/>
</dbReference>
<accession>C7RVQ7</accession>
<dbReference type="AlphaFoldDB" id="C7RVQ7"/>
<name>C7RVQ7_ACCRE</name>
<evidence type="ECO:0000259" key="1">
    <source>
        <dbReference type="Pfam" id="PF13470"/>
    </source>
</evidence>
<dbReference type="KEGG" id="app:CAP2UW1_4584"/>
<sequence length="142" mass="15082">MTVVVADTSVYVSALVFGGVPQAALIKAITTPFRVAISHALKAELVETLERKFAWPSSRVAHACAHLWGGAIWCEPVAVQASRDPDDDHVLGCAIAASANVLVTGDKDLLSLHPFRGIAIVTPATFLAMPWTVHGDDRAPFV</sequence>
<dbReference type="SUPFAM" id="SSF88723">
    <property type="entry name" value="PIN domain-like"/>
    <property type="match status" value="1"/>
</dbReference>
<organism evidence="2">
    <name type="scientific">Accumulibacter regalis</name>
    <dbReference type="NCBI Taxonomy" id="522306"/>
    <lineage>
        <taxon>Bacteria</taxon>
        <taxon>Pseudomonadati</taxon>
        <taxon>Pseudomonadota</taxon>
        <taxon>Betaproteobacteria</taxon>
        <taxon>Candidatus Accumulibacter</taxon>
    </lineage>
</organism>
<keyword evidence="2" id="KW-0614">Plasmid</keyword>
<dbReference type="EMBL" id="CP001716">
    <property type="protein sequence ID" value="ACV37717.1"/>
    <property type="molecule type" value="Genomic_DNA"/>
</dbReference>
<reference evidence="2" key="2">
    <citation type="submission" date="2009-09" db="EMBL/GenBank/DDBJ databases">
        <title>Complete sequence of plasmid1 of Candidatus Accumulibacter phosphatis clade IIA str. UW-1.</title>
        <authorList>
            <consortium name="US DOE Joint Genome Institute"/>
            <person name="Martin H.G."/>
            <person name="Ivanova N."/>
            <person name="Kunin V."/>
            <person name="Warnecke F."/>
            <person name="Barry K."/>
            <person name="He S."/>
            <person name="Salamov A."/>
            <person name="Szeto E."/>
            <person name="Dalin E."/>
            <person name="Pangilinan J.L."/>
            <person name="Lapidus A."/>
            <person name="Lowry S."/>
            <person name="Kyrpides N.C."/>
            <person name="McMahon K.D."/>
            <person name="Hugenholtz P."/>
        </authorList>
    </citation>
    <scope>NUCLEOTIDE SEQUENCE [LARGE SCALE GENOMIC DNA]</scope>
    <source>
        <strain evidence="2">UW-1</strain>
        <plasmid evidence="2">pAph01</plasmid>
        <plasmid>UW-1</plasmid>
    </source>
</reference>
<protein>
    <recommendedName>
        <fullName evidence="1">PIN domain-containing protein</fullName>
    </recommendedName>
</protein>
<proteinExistence type="predicted"/>